<evidence type="ECO:0000256" key="1">
    <source>
        <dbReference type="SAM" id="SignalP"/>
    </source>
</evidence>
<dbReference type="Proteomes" id="UP000823388">
    <property type="component" value="Chromosome 7K"/>
</dbReference>
<organism evidence="2 3">
    <name type="scientific">Panicum virgatum</name>
    <name type="common">Blackwell switchgrass</name>
    <dbReference type="NCBI Taxonomy" id="38727"/>
    <lineage>
        <taxon>Eukaryota</taxon>
        <taxon>Viridiplantae</taxon>
        <taxon>Streptophyta</taxon>
        <taxon>Embryophyta</taxon>
        <taxon>Tracheophyta</taxon>
        <taxon>Spermatophyta</taxon>
        <taxon>Magnoliopsida</taxon>
        <taxon>Liliopsida</taxon>
        <taxon>Poales</taxon>
        <taxon>Poaceae</taxon>
        <taxon>PACMAD clade</taxon>
        <taxon>Panicoideae</taxon>
        <taxon>Panicodae</taxon>
        <taxon>Paniceae</taxon>
        <taxon>Panicinae</taxon>
        <taxon>Panicum</taxon>
        <taxon>Panicum sect. Hiantes</taxon>
    </lineage>
</organism>
<proteinExistence type="predicted"/>
<keyword evidence="1" id="KW-0732">Signal</keyword>
<protein>
    <recommendedName>
        <fullName evidence="4">Bifunctional inhibitor/plant lipid transfer protein/seed storage helical domain-containing protein</fullName>
    </recommendedName>
</protein>
<dbReference type="AlphaFoldDB" id="A0A8T0QER3"/>
<comment type="caution">
    <text evidence="2">The sequence shown here is derived from an EMBL/GenBank/DDBJ whole genome shotgun (WGS) entry which is preliminary data.</text>
</comment>
<accession>A0A8T0QER3</accession>
<evidence type="ECO:0000313" key="2">
    <source>
        <dbReference type="EMBL" id="KAG2571329.1"/>
    </source>
</evidence>
<dbReference type="EMBL" id="CM029049">
    <property type="protein sequence ID" value="KAG2571329.1"/>
    <property type="molecule type" value="Genomic_DNA"/>
</dbReference>
<evidence type="ECO:0008006" key="4">
    <source>
        <dbReference type="Google" id="ProtNLM"/>
    </source>
</evidence>
<feature type="signal peptide" evidence="1">
    <location>
        <begin position="1"/>
        <end position="21"/>
    </location>
</feature>
<feature type="chain" id="PRO_5035860358" description="Bifunctional inhibitor/plant lipid transfer protein/seed storage helical domain-containing protein" evidence="1">
    <location>
        <begin position="22"/>
        <end position="108"/>
    </location>
</feature>
<evidence type="ECO:0000313" key="3">
    <source>
        <dbReference type="Proteomes" id="UP000823388"/>
    </source>
</evidence>
<sequence>MAAKMFALLALLALCASTSTATHVPGHLPPVLALVAMNPCMQYCMMQHTFLMNSSMQYCMMQQAFAMVSLASTASLMLQQPLALPLQQCHCGAISSQIIIQTTTTIHV</sequence>
<gene>
    <name evidence="2" type="ORF">PVAP13_7KG074619</name>
</gene>
<keyword evidence="3" id="KW-1185">Reference proteome</keyword>
<name>A0A8T0QER3_PANVG</name>
<reference evidence="2 3" key="1">
    <citation type="submission" date="2020-05" db="EMBL/GenBank/DDBJ databases">
        <title>WGS assembly of Panicum virgatum.</title>
        <authorList>
            <person name="Lovell J.T."/>
            <person name="Jenkins J."/>
            <person name="Shu S."/>
            <person name="Juenger T.E."/>
            <person name="Schmutz J."/>
        </authorList>
    </citation>
    <scope>NUCLEOTIDE SEQUENCE [LARGE SCALE GENOMIC DNA]</scope>
    <source>
        <strain evidence="3">cv. AP13</strain>
    </source>
</reference>